<comment type="cofactor">
    <cofactor evidence="4">
        <name>Fe(2+)</name>
        <dbReference type="ChEBI" id="CHEBI:29033"/>
    </cofactor>
    <text evidence="4">Binds 1 Fe(2+) ion per subunit.</text>
</comment>
<sequence length="133" mass="14270">MEGGPSGRTVDYQLRGPRFDSQSGPNQIFIGPLSPPSTKRGARSRRNPQQGDLRLSGPPSGQDAGGQLGTPINNLQHSLRGVILCTLVANTSDQHSSLVVLDAGTFKELGRATLPKQVRMSYTFHGTFTNKLV</sequence>
<evidence type="ECO:0000256" key="2">
    <source>
        <dbReference type="ARBA" id="ARBA00022723"/>
    </source>
</evidence>
<evidence type="ECO:0000256" key="5">
    <source>
        <dbReference type="SAM" id="MobiDB-lite"/>
    </source>
</evidence>
<dbReference type="InterPro" id="IPR004294">
    <property type="entry name" value="Carotenoid_Oase"/>
</dbReference>
<dbReference type="AlphaFoldDB" id="A0AAV4AXN2"/>
<name>A0AAV4AXN2_9GAST</name>
<evidence type="ECO:0000256" key="3">
    <source>
        <dbReference type="ARBA" id="ARBA00023004"/>
    </source>
</evidence>
<evidence type="ECO:0000256" key="1">
    <source>
        <dbReference type="ARBA" id="ARBA00006787"/>
    </source>
</evidence>
<keyword evidence="3 4" id="KW-0408">Iron</keyword>
<dbReference type="Pfam" id="PF03055">
    <property type="entry name" value="RPE65"/>
    <property type="match status" value="1"/>
</dbReference>
<dbReference type="GO" id="GO:0016702">
    <property type="term" value="F:oxidoreductase activity, acting on single donors with incorporation of molecular oxygen, incorporation of two atoms of oxygen"/>
    <property type="evidence" value="ECO:0007669"/>
    <property type="project" value="InterPro"/>
</dbReference>
<protein>
    <submittedName>
        <fullName evidence="6">Beta,beta-carotene 9',10'-oxygenase</fullName>
    </submittedName>
</protein>
<feature type="region of interest" description="Disordered" evidence="5">
    <location>
        <begin position="1"/>
        <end position="72"/>
    </location>
</feature>
<proteinExistence type="inferred from homology"/>
<evidence type="ECO:0000313" key="7">
    <source>
        <dbReference type="Proteomes" id="UP000735302"/>
    </source>
</evidence>
<dbReference type="EMBL" id="BLXT01004258">
    <property type="protein sequence ID" value="GFO11248.1"/>
    <property type="molecule type" value="Genomic_DNA"/>
</dbReference>
<reference evidence="6 7" key="1">
    <citation type="journal article" date="2021" name="Elife">
        <title>Chloroplast acquisition without the gene transfer in kleptoplastic sea slugs, Plakobranchus ocellatus.</title>
        <authorList>
            <person name="Maeda T."/>
            <person name="Takahashi S."/>
            <person name="Yoshida T."/>
            <person name="Shimamura S."/>
            <person name="Takaki Y."/>
            <person name="Nagai Y."/>
            <person name="Toyoda A."/>
            <person name="Suzuki Y."/>
            <person name="Arimoto A."/>
            <person name="Ishii H."/>
            <person name="Satoh N."/>
            <person name="Nishiyama T."/>
            <person name="Hasebe M."/>
            <person name="Maruyama T."/>
            <person name="Minagawa J."/>
            <person name="Obokata J."/>
            <person name="Shigenobu S."/>
        </authorList>
    </citation>
    <scope>NUCLEOTIDE SEQUENCE [LARGE SCALE GENOMIC DNA]</scope>
</reference>
<comment type="caution">
    <text evidence="6">The sequence shown here is derived from an EMBL/GenBank/DDBJ whole genome shotgun (WGS) entry which is preliminary data.</text>
</comment>
<keyword evidence="2 4" id="KW-0479">Metal-binding</keyword>
<accession>A0AAV4AXN2</accession>
<evidence type="ECO:0000256" key="4">
    <source>
        <dbReference type="PIRSR" id="PIRSR604294-1"/>
    </source>
</evidence>
<dbReference type="GO" id="GO:0046872">
    <property type="term" value="F:metal ion binding"/>
    <property type="evidence" value="ECO:0007669"/>
    <property type="project" value="UniProtKB-KW"/>
</dbReference>
<feature type="binding site" evidence="4">
    <location>
        <position position="125"/>
    </location>
    <ligand>
        <name>Fe cation</name>
        <dbReference type="ChEBI" id="CHEBI:24875"/>
        <note>catalytic</note>
    </ligand>
</feature>
<evidence type="ECO:0000313" key="6">
    <source>
        <dbReference type="EMBL" id="GFO11248.1"/>
    </source>
</evidence>
<organism evidence="6 7">
    <name type="scientific">Plakobranchus ocellatus</name>
    <dbReference type="NCBI Taxonomy" id="259542"/>
    <lineage>
        <taxon>Eukaryota</taxon>
        <taxon>Metazoa</taxon>
        <taxon>Spiralia</taxon>
        <taxon>Lophotrochozoa</taxon>
        <taxon>Mollusca</taxon>
        <taxon>Gastropoda</taxon>
        <taxon>Heterobranchia</taxon>
        <taxon>Euthyneura</taxon>
        <taxon>Panpulmonata</taxon>
        <taxon>Sacoglossa</taxon>
        <taxon>Placobranchoidea</taxon>
        <taxon>Plakobranchidae</taxon>
        <taxon>Plakobranchus</taxon>
    </lineage>
</organism>
<comment type="similarity">
    <text evidence="1">Belongs to the carotenoid oxygenase family.</text>
</comment>
<keyword evidence="7" id="KW-1185">Reference proteome</keyword>
<gene>
    <name evidence="6" type="ORF">PoB_003775300</name>
</gene>
<dbReference type="Proteomes" id="UP000735302">
    <property type="component" value="Unassembled WGS sequence"/>
</dbReference>